<feature type="non-terminal residue" evidence="1">
    <location>
        <position position="63"/>
    </location>
</feature>
<reference evidence="1" key="1">
    <citation type="submission" date="2021-06" db="EMBL/GenBank/DDBJ databases">
        <authorList>
            <person name="Kallberg Y."/>
            <person name="Tangrot J."/>
            <person name="Rosling A."/>
        </authorList>
    </citation>
    <scope>NUCLEOTIDE SEQUENCE</scope>
    <source>
        <strain evidence="1">MA461A</strain>
    </source>
</reference>
<proteinExistence type="predicted"/>
<dbReference type="EMBL" id="CAJVQC010075037">
    <property type="protein sequence ID" value="CAG8813518.1"/>
    <property type="molecule type" value="Genomic_DNA"/>
</dbReference>
<evidence type="ECO:0000313" key="2">
    <source>
        <dbReference type="Proteomes" id="UP000789920"/>
    </source>
</evidence>
<comment type="caution">
    <text evidence="1">The sequence shown here is derived from an EMBL/GenBank/DDBJ whole genome shotgun (WGS) entry which is preliminary data.</text>
</comment>
<sequence length="63" mass="7144">QPTPIFESIKSPVENSIPDLSSSQSNHDNVKGNSRNSRKRKCNFTLSDQLSEKKARRVTKDNK</sequence>
<protein>
    <submittedName>
        <fullName evidence="1">35210_t:CDS:1</fullName>
    </submittedName>
</protein>
<feature type="non-terminal residue" evidence="1">
    <location>
        <position position="1"/>
    </location>
</feature>
<evidence type="ECO:0000313" key="1">
    <source>
        <dbReference type="EMBL" id="CAG8813518.1"/>
    </source>
</evidence>
<dbReference type="Proteomes" id="UP000789920">
    <property type="component" value="Unassembled WGS sequence"/>
</dbReference>
<keyword evidence="2" id="KW-1185">Reference proteome</keyword>
<organism evidence="1 2">
    <name type="scientific">Racocetra persica</name>
    <dbReference type="NCBI Taxonomy" id="160502"/>
    <lineage>
        <taxon>Eukaryota</taxon>
        <taxon>Fungi</taxon>
        <taxon>Fungi incertae sedis</taxon>
        <taxon>Mucoromycota</taxon>
        <taxon>Glomeromycotina</taxon>
        <taxon>Glomeromycetes</taxon>
        <taxon>Diversisporales</taxon>
        <taxon>Gigasporaceae</taxon>
        <taxon>Racocetra</taxon>
    </lineage>
</organism>
<gene>
    <name evidence="1" type="ORF">RPERSI_LOCUS23786</name>
</gene>
<accession>A0ACA9RXJ4</accession>
<name>A0ACA9RXJ4_9GLOM</name>